<evidence type="ECO:0000313" key="1">
    <source>
        <dbReference type="EMBL" id="JAE08525.1"/>
    </source>
</evidence>
<proteinExistence type="predicted"/>
<organism evidence="1">
    <name type="scientific">Arundo donax</name>
    <name type="common">Giant reed</name>
    <name type="synonym">Donax arundinaceus</name>
    <dbReference type="NCBI Taxonomy" id="35708"/>
    <lineage>
        <taxon>Eukaryota</taxon>
        <taxon>Viridiplantae</taxon>
        <taxon>Streptophyta</taxon>
        <taxon>Embryophyta</taxon>
        <taxon>Tracheophyta</taxon>
        <taxon>Spermatophyta</taxon>
        <taxon>Magnoliopsida</taxon>
        <taxon>Liliopsida</taxon>
        <taxon>Poales</taxon>
        <taxon>Poaceae</taxon>
        <taxon>PACMAD clade</taxon>
        <taxon>Arundinoideae</taxon>
        <taxon>Arundineae</taxon>
        <taxon>Arundo</taxon>
    </lineage>
</organism>
<protein>
    <submittedName>
        <fullName evidence="1">Uncharacterized protein</fullName>
    </submittedName>
</protein>
<sequence length="33" mass="3682">MHTTLCYPVVVNQARLDHVPAKQLVEAGFCDLL</sequence>
<name>A0A0A9F665_ARUDO</name>
<accession>A0A0A9F665</accession>
<dbReference type="AlphaFoldDB" id="A0A0A9F665"/>
<reference evidence="1" key="2">
    <citation type="journal article" date="2015" name="Data Brief">
        <title>Shoot transcriptome of the giant reed, Arundo donax.</title>
        <authorList>
            <person name="Barrero R.A."/>
            <person name="Guerrero F.D."/>
            <person name="Moolhuijzen P."/>
            <person name="Goolsby J.A."/>
            <person name="Tidwell J."/>
            <person name="Bellgard S.E."/>
            <person name="Bellgard M.I."/>
        </authorList>
    </citation>
    <scope>NUCLEOTIDE SEQUENCE</scope>
    <source>
        <tissue evidence="1">Shoot tissue taken approximately 20 cm above the soil surface</tissue>
    </source>
</reference>
<reference evidence="1" key="1">
    <citation type="submission" date="2014-09" db="EMBL/GenBank/DDBJ databases">
        <authorList>
            <person name="Magalhaes I.L.F."/>
            <person name="Oliveira U."/>
            <person name="Santos F.R."/>
            <person name="Vidigal T.H.D.A."/>
            <person name="Brescovit A.D."/>
            <person name="Santos A.J."/>
        </authorList>
    </citation>
    <scope>NUCLEOTIDE SEQUENCE</scope>
    <source>
        <tissue evidence="1">Shoot tissue taken approximately 20 cm above the soil surface</tissue>
    </source>
</reference>
<dbReference type="EMBL" id="GBRH01189371">
    <property type="protein sequence ID" value="JAE08525.1"/>
    <property type="molecule type" value="Transcribed_RNA"/>
</dbReference>